<dbReference type="Proteomes" id="UP000828390">
    <property type="component" value="Unassembled WGS sequence"/>
</dbReference>
<evidence type="ECO:0000313" key="1">
    <source>
        <dbReference type="EMBL" id="KAH3884689.1"/>
    </source>
</evidence>
<reference evidence="1" key="2">
    <citation type="submission" date="2020-11" db="EMBL/GenBank/DDBJ databases">
        <authorList>
            <person name="McCartney M.A."/>
            <person name="Auch B."/>
            <person name="Kono T."/>
            <person name="Mallez S."/>
            <person name="Becker A."/>
            <person name="Gohl D.M."/>
            <person name="Silverstein K.A.T."/>
            <person name="Koren S."/>
            <person name="Bechman K.B."/>
            <person name="Herman A."/>
            <person name="Abrahante J.E."/>
            <person name="Garbe J."/>
        </authorList>
    </citation>
    <scope>NUCLEOTIDE SEQUENCE</scope>
    <source>
        <strain evidence="1">Duluth1</strain>
        <tissue evidence="1">Whole animal</tissue>
    </source>
</reference>
<comment type="caution">
    <text evidence="1">The sequence shown here is derived from an EMBL/GenBank/DDBJ whole genome shotgun (WGS) entry which is preliminary data.</text>
</comment>
<protein>
    <submittedName>
        <fullName evidence="1">Uncharacterized protein</fullName>
    </submittedName>
</protein>
<proteinExistence type="predicted"/>
<organism evidence="1 2">
    <name type="scientific">Dreissena polymorpha</name>
    <name type="common">Zebra mussel</name>
    <name type="synonym">Mytilus polymorpha</name>
    <dbReference type="NCBI Taxonomy" id="45954"/>
    <lineage>
        <taxon>Eukaryota</taxon>
        <taxon>Metazoa</taxon>
        <taxon>Spiralia</taxon>
        <taxon>Lophotrochozoa</taxon>
        <taxon>Mollusca</taxon>
        <taxon>Bivalvia</taxon>
        <taxon>Autobranchia</taxon>
        <taxon>Heteroconchia</taxon>
        <taxon>Euheterodonta</taxon>
        <taxon>Imparidentia</taxon>
        <taxon>Neoheterodontei</taxon>
        <taxon>Myida</taxon>
        <taxon>Dreissenoidea</taxon>
        <taxon>Dreissenidae</taxon>
        <taxon>Dreissena</taxon>
    </lineage>
</organism>
<dbReference type="EMBL" id="JAIWYP010000001">
    <property type="protein sequence ID" value="KAH3884689.1"/>
    <property type="molecule type" value="Genomic_DNA"/>
</dbReference>
<keyword evidence="2" id="KW-1185">Reference proteome</keyword>
<name>A0A9D4MZS1_DREPO</name>
<evidence type="ECO:0000313" key="2">
    <source>
        <dbReference type="Proteomes" id="UP000828390"/>
    </source>
</evidence>
<dbReference type="AlphaFoldDB" id="A0A9D4MZS1"/>
<sequence length="80" mass="8987">MCEFLSFDGVPNTIIPLTTLYPHEPTWTNTEEIRILEKRGPSRHLHGPSRTYTTATDINTAAIRKNTICPGPTIFYIKAG</sequence>
<reference evidence="1" key="1">
    <citation type="journal article" date="2019" name="bioRxiv">
        <title>The Genome of the Zebra Mussel, Dreissena polymorpha: A Resource for Invasive Species Research.</title>
        <authorList>
            <person name="McCartney M.A."/>
            <person name="Auch B."/>
            <person name="Kono T."/>
            <person name="Mallez S."/>
            <person name="Zhang Y."/>
            <person name="Obille A."/>
            <person name="Becker A."/>
            <person name="Abrahante J.E."/>
            <person name="Garbe J."/>
            <person name="Badalamenti J.P."/>
            <person name="Herman A."/>
            <person name="Mangelson H."/>
            <person name="Liachko I."/>
            <person name="Sullivan S."/>
            <person name="Sone E.D."/>
            <person name="Koren S."/>
            <person name="Silverstein K.A.T."/>
            <person name="Beckman K.B."/>
            <person name="Gohl D.M."/>
        </authorList>
    </citation>
    <scope>NUCLEOTIDE SEQUENCE</scope>
    <source>
        <strain evidence="1">Duluth1</strain>
        <tissue evidence="1">Whole animal</tissue>
    </source>
</reference>
<gene>
    <name evidence="1" type="ORF">DPMN_008675</name>
</gene>
<accession>A0A9D4MZS1</accession>